<sequence>MILSGTIFAETPIYRGNSKKTLFTRNGDGKEKLVSLAGRVEGTAQSLMDAFIGESNNKRNKGLINQMWGRLFEENIPVRLINNVTCTLKKSHYSNNNFFDLRMGLKLDEDRMASISGKNYKFETIFRNAEFNINIDVDMDEFKKAGVASKLISVFNEMKAGRFWYGAGKSKGLGRCRLVLDASLPELSQAPTVNSKVNHLTCHMSFSSKEPLLIGWNWGKVDQEAPAFMDVEGKYLIEGMRFLPKDIQSRLSSALGGGVADLESWKKEFFNTLPKAMVSWLKTSSEPNKAVLIISEADIHKFRTYALTAVLKHES</sequence>
<dbReference type="RefSeq" id="WP_054300484.1">
    <property type="nucleotide sequence ID" value="NZ_CP012413.1"/>
</dbReference>
<gene>
    <name evidence="1" type="ORF">Psal009_02903</name>
</gene>
<keyword evidence="2" id="KW-1185">Reference proteome</keyword>
<protein>
    <submittedName>
        <fullName evidence="1">Uncharacterized protein</fullName>
    </submittedName>
</protein>
<reference evidence="1 2" key="1">
    <citation type="submission" date="2019-04" db="EMBL/GenBank/DDBJ databases">
        <title>Complete genome sequencing of Piscirickettsia salmonis strain Psal-009.</title>
        <authorList>
            <person name="Schober I."/>
            <person name="Bunk B."/>
            <person name="Sproer C."/>
            <person name="Carril G.P."/>
            <person name="Riedel T."/>
            <person name="Flores-Herrera P.A."/>
            <person name="Nourdin-Galindo G."/>
            <person name="Marshall S.H."/>
            <person name="Overmann J."/>
        </authorList>
    </citation>
    <scope>NUCLEOTIDE SEQUENCE [LARGE SCALE GENOMIC DNA]</scope>
    <source>
        <strain evidence="1 2">Psal-009</strain>
    </source>
</reference>
<dbReference type="AlphaFoldDB" id="A0A9Q6LLG6"/>
<evidence type="ECO:0000313" key="2">
    <source>
        <dbReference type="Proteomes" id="UP000422232"/>
    </source>
</evidence>
<accession>A0A9Q6LLG6</accession>
<dbReference type="EMBL" id="CP038908">
    <property type="protein sequence ID" value="QGO06967.1"/>
    <property type="molecule type" value="Genomic_DNA"/>
</dbReference>
<organism evidence="1 2">
    <name type="scientific">Piscirickettsia salmonis</name>
    <dbReference type="NCBI Taxonomy" id="1238"/>
    <lineage>
        <taxon>Bacteria</taxon>
        <taxon>Pseudomonadati</taxon>
        <taxon>Pseudomonadota</taxon>
        <taxon>Gammaproteobacteria</taxon>
        <taxon>Thiotrichales</taxon>
        <taxon>Piscirickettsiaceae</taxon>
        <taxon>Piscirickettsia</taxon>
    </lineage>
</organism>
<dbReference type="Proteomes" id="UP000422232">
    <property type="component" value="Chromosome"/>
</dbReference>
<evidence type="ECO:0000313" key="1">
    <source>
        <dbReference type="EMBL" id="QGO06967.1"/>
    </source>
</evidence>
<name>A0A9Q6LLG6_PISSA</name>
<proteinExistence type="predicted"/>